<dbReference type="Gene3D" id="3.40.630.40">
    <property type="entry name" value="Zn-dependent exopeptidases"/>
    <property type="match status" value="1"/>
</dbReference>
<feature type="non-terminal residue" evidence="3">
    <location>
        <position position="1"/>
    </location>
</feature>
<dbReference type="AlphaFoldDB" id="X0YBC2"/>
<accession>X0YBC2</accession>
<evidence type="ECO:0000256" key="1">
    <source>
        <dbReference type="ARBA" id="ARBA00022801"/>
    </source>
</evidence>
<evidence type="ECO:0000313" key="3">
    <source>
        <dbReference type="EMBL" id="GAG53124.1"/>
    </source>
</evidence>
<dbReference type="PANTHER" id="PTHR30404:SF0">
    <property type="entry name" value="N-ACETYLMURAMOYL-L-ALANINE AMIDASE AMIC"/>
    <property type="match status" value="1"/>
</dbReference>
<dbReference type="EMBL" id="BARS01051075">
    <property type="protein sequence ID" value="GAG53124.1"/>
    <property type="molecule type" value="Genomic_DNA"/>
</dbReference>
<protein>
    <recommendedName>
        <fullName evidence="2">MurNAc-LAA domain-containing protein</fullName>
    </recommendedName>
</protein>
<proteinExistence type="predicted"/>
<dbReference type="SMART" id="SM00646">
    <property type="entry name" value="Ami_3"/>
    <property type="match status" value="1"/>
</dbReference>
<dbReference type="Pfam" id="PF01520">
    <property type="entry name" value="Amidase_3"/>
    <property type="match status" value="1"/>
</dbReference>
<dbReference type="CDD" id="cd02696">
    <property type="entry name" value="MurNAc-LAA"/>
    <property type="match status" value="1"/>
</dbReference>
<dbReference type="GO" id="GO:0030288">
    <property type="term" value="C:outer membrane-bounded periplasmic space"/>
    <property type="evidence" value="ECO:0007669"/>
    <property type="project" value="TreeGrafter"/>
</dbReference>
<keyword evidence="1" id="KW-0378">Hydrolase</keyword>
<dbReference type="InterPro" id="IPR002508">
    <property type="entry name" value="MurNAc-LAA_cat"/>
</dbReference>
<dbReference type="GO" id="GO:0009253">
    <property type="term" value="P:peptidoglycan catabolic process"/>
    <property type="evidence" value="ECO:0007669"/>
    <property type="project" value="InterPro"/>
</dbReference>
<sequence length="159" mass="17630">ANQKQADLFISIHANANRSRKLSGIESFYLNFSQDPSVIETAARENATSTKNISEMKDIIEKIVQNSKIVESKELAESIQNSLVKSLSQKYSNVTSLGVKGGPFWVLIGGEMPSVLVEISHLSNPTEEKRLESPQYRQRVAQGIYEGIKEYVNSLGKGK</sequence>
<organism evidence="3">
    <name type="scientific">marine sediment metagenome</name>
    <dbReference type="NCBI Taxonomy" id="412755"/>
    <lineage>
        <taxon>unclassified sequences</taxon>
        <taxon>metagenomes</taxon>
        <taxon>ecological metagenomes</taxon>
    </lineage>
</organism>
<dbReference type="InterPro" id="IPR050695">
    <property type="entry name" value="N-acetylmuramoyl_amidase_3"/>
</dbReference>
<dbReference type="PANTHER" id="PTHR30404">
    <property type="entry name" value="N-ACETYLMURAMOYL-L-ALANINE AMIDASE"/>
    <property type="match status" value="1"/>
</dbReference>
<name>X0YBC2_9ZZZZ</name>
<evidence type="ECO:0000259" key="2">
    <source>
        <dbReference type="SMART" id="SM00646"/>
    </source>
</evidence>
<feature type="domain" description="MurNAc-LAA" evidence="2">
    <location>
        <begin position="1"/>
        <end position="149"/>
    </location>
</feature>
<dbReference type="SUPFAM" id="SSF53187">
    <property type="entry name" value="Zn-dependent exopeptidases"/>
    <property type="match status" value="1"/>
</dbReference>
<gene>
    <name evidence="3" type="ORF">S01H1_76134</name>
</gene>
<reference evidence="3" key="1">
    <citation type="journal article" date="2014" name="Front. Microbiol.">
        <title>High frequency of phylogenetically diverse reductive dehalogenase-homologous genes in deep subseafloor sedimentary metagenomes.</title>
        <authorList>
            <person name="Kawai M."/>
            <person name="Futagami T."/>
            <person name="Toyoda A."/>
            <person name="Takaki Y."/>
            <person name="Nishi S."/>
            <person name="Hori S."/>
            <person name="Arai W."/>
            <person name="Tsubouchi T."/>
            <person name="Morono Y."/>
            <person name="Uchiyama I."/>
            <person name="Ito T."/>
            <person name="Fujiyama A."/>
            <person name="Inagaki F."/>
            <person name="Takami H."/>
        </authorList>
    </citation>
    <scope>NUCLEOTIDE SEQUENCE</scope>
    <source>
        <strain evidence="3">Expedition CK06-06</strain>
    </source>
</reference>
<comment type="caution">
    <text evidence="3">The sequence shown here is derived from an EMBL/GenBank/DDBJ whole genome shotgun (WGS) entry which is preliminary data.</text>
</comment>
<dbReference type="GO" id="GO:0008745">
    <property type="term" value="F:N-acetylmuramoyl-L-alanine amidase activity"/>
    <property type="evidence" value="ECO:0007669"/>
    <property type="project" value="InterPro"/>
</dbReference>